<proteinExistence type="predicted"/>
<dbReference type="AlphaFoldDB" id="A0A517SIB9"/>
<accession>A0A517SIB9</accession>
<evidence type="ECO:0000313" key="1">
    <source>
        <dbReference type="EMBL" id="QDT55868.1"/>
    </source>
</evidence>
<organism evidence="1 2">
    <name type="scientific">Caulifigura coniformis</name>
    <dbReference type="NCBI Taxonomy" id="2527983"/>
    <lineage>
        <taxon>Bacteria</taxon>
        <taxon>Pseudomonadati</taxon>
        <taxon>Planctomycetota</taxon>
        <taxon>Planctomycetia</taxon>
        <taxon>Planctomycetales</taxon>
        <taxon>Planctomycetaceae</taxon>
        <taxon>Caulifigura</taxon>
    </lineage>
</organism>
<dbReference type="OrthoDB" id="247764at2"/>
<dbReference type="RefSeq" id="WP_145032315.1">
    <property type="nucleotide sequence ID" value="NZ_CP036271.1"/>
</dbReference>
<name>A0A517SIB9_9PLAN</name>
<gene>
    <name evidence="1" type="ORF">Pan44_39160</name>
</gene>
<dbReference type="InParanoid" id="A0A517SIB9"/>
<evidence type="ECO:0000313" key="2">
    <source>
        <dbReference type="Proteomes" id="UP000315700"/>
    </source>
</evidence>
<keyword evidence="2" id="KW-1185">Reference proteome</keyword>
<sequence length="315" mass="36019">MPTIREESASRLRQEFAATRVGLTWLGVRKSLTSEQKARAADGFDAEVRFLSATKKLLDTQHPRFRAVTALKGRIVGYWKGLTLPYPEPGLRLIRQSVIPEFDGQLRTFQSELQQQVTLLDDHYAELRRTARDRLGQLFSEADYPVSLKDEFEITWDFPSVEPPGYLLQLNPRLYQQECQRMQARFDEAVQLTEQMFFDELSKLVSHLTERLTGREDGKAKVFRDSAIENLLEFFGRFRTLSVHSSAELDQLVERAKDVLSGVQPQDLRDSAARRQQVASQMAAVQATLEGLLIDRPRRSIVRPGTARSGHADRD</sequence>
<reference evidence="1 2" key="1">
    <citation type="submission" date="2019-02" db="EMBL/GenBank/DDBJ databases">
        <title>Deep-cultivation of Planctomycetes and their phenomic and genomic characterization uncovers novel biology.</title>
        <authorList>
            <person name="Wiegand S."/>
            <person name="Jogler M."/>
            <person name="Boedeker C."/>
            <person name="Pinto D."/>
            <person name="Vollmers J."/>
            <person name="Rivas-Marin E."/>
            <person name="Kohn T."/>
            <person name="Peeters S.H."/>
            <person name="Heuer A."/>
            <person name="Rast P."/>
            <person name="Oberbeckmann S."/>
            <person name="Bunk B."/>
            <person name="Jeske O."/>
            <person name="Meyerdierks A."/>
            <person name="Storesund J.E."/>
            <person name="Kallscheuer N."/>
            <person name="Luecker S."/>
            <person name="Lage O.M."/>
            <person name="Pohl T."/>
            <person name="Merkel B.J."/>
            <person name="Hornburger P."/>
            <person name="Mueller R.-W."/>
            <person name="Bruemmer F."/>
            <person name="Labrenz M."/>
            <person name="Spormann A.M."/>
            <person name="Op den Camp H."/>
            <person name="Overmann J."/>
            <person name="Amann R."/>
            <person name="Jetten M.S.M."/>
            <person name="Mascher T."/>
            <person name="Medema M.H."/>
            <person name="Devos D.P."/>
            <person name="Kaster A.-K."/>
            <person name="Ovreas L."/>
            <person name="Rohde M."/>
            <person name="Galperin M.Y."/>
            <person name="Jogler C."/>
        </authorList>
    </citation>
    <scope>NUCLEOTIDE SEQUENCE [LARGE SCALE GENOMIC DNA]</scope>
    <source>
        <strain evidence="1 2">Pan44</strain>
    </source>
</reference>
<dbReference type="KEGG" id="ccos:Pan44_39160"/>
<protein>
    <submittedName>
        <fullName evidence="1">Uncharacterized protein</fullName>
    </submittedName>
</protein>
<dbReference type="Proteomes" id="UP000315700">
    <property type="component" value="Chromosome"/>
</dbReference>
<dbReference type="EMBL" id="CP036271">
    <property type="protein sequence ID" value="QDT55868.1"/>
    <property type="molecule type" value="Genomic_DNA"/>
</dbReference>